<dbReference type="Pfam" id="PF00567">
    <property type="entry name" value="TUDOR"/>
    <property type="match status" value="3"/>
</dbReference>
<evidence type="ECO:0000256" key="1">
    <source>
        <dbReference type="ARBA" id="ARBA00004496"/>
    </source>
</evidence>
<dbReference type="GO" id="GO:0005737">
    <property type="term" value="C:cytoplasm"/>
    <property type="evidence" value="ECO:0007669"/>
    <property type="project" value="UniProtKB-SubCell"/>
</dbReference>
<protein>
    <recommendedName>
        <fullName evidence="6">HTH OST-type domain-containing protein</fullName>
    </recommendedName>
</protein>
<feature type="compositionally biased region" description="Low complexity" evidence="5">
    <location>
        <begin position="1014"/>
        <end position="1029"/>
    </location>
</feature>
<dbReference type="CDD" id="cd00048">
    <property type="entry name" value="DSRM_SF"/>
    <property type="match status" value="1"/>
</dbReference>
<evidence type="ECO:0000313" key="7">
    <source>
        <dbReference type="EMBL" id="KNC23404.1"/>
    </source>
</evidence>
<evidence type="ECO:0000256" key="4">
    <source>
        <dbReference type="ARBA" id="ARBA00022871"/>
    </source>
</evidence>
<evidence type="ECO:0000256" key="3">
    <source>
        <dbReference type="ARBA" id="ARBA00022737"/>
    </source>
</evidence>
<feature type="non-terminal residue" evidence="7">
    <location>
        <position position="1"/>
    </location>
</feature>
<keyword evidence="2" id="KW-0963">Cytoplasm</keyword>
<dbReference type="Gene3D" id="2.40.50.90">
    <property type="match status" value="2"/>
</dbReference>
<feature type="region of interest" description="Disordered" evidence="5">
    <location>
        <begin position="193"/>
        <end position="293"/>
    </location>
</feature>
<dbReference type="InterPro" id="IPR002999">
    <property type="entry name" value="Tudor"/>
</dbReference>
<feature type="region of interest" description="Disordered" evidence="5">
    <location>
        <begin position="998"/>
        <end position="1032"/>
    </location>
</feature>
<feature type="compositionally biased region" description="Low complexity" evidence="5">
    <location>
        <begin position="120"/>
        <end position="160"/>
    </location>
</feature>
<dbReference type="GO" id="GO:0007283">
    <property type="term" value="P:spermatogenesis"/>
    <property type="evidence" value="ECO:0007669"/>
    <property type="project" value="UniProtKB-KW"/>
</dbReference>
<evidence type="ECO:0000259" key="6">
    <source>
        <dbReference type="PROSITE" id="PS51644"/>
    </source>
</evidence>
<dbReference type="STRING" id="7375.A0A0L0BW13"/>
<dbReference type="EMBL" id="JRES01001352">
    <property type="protein sequence ID" value="KNC23404.1"/>
    <property type="molecule type" value="Genomic_DNA"/>
</dbReference>
<proteinExistence type="predicted"/>
<gene>
    <name evidence="7" type="ORF">FF38_00769</name>
</gene>
<dbReference type="SMART" id="SM00333">
    <property type="entry name" value="TUDOR"/>
    <property type="match status" value="2"/>
</dbReference>
<feature type="compositionally biased region" description="Polar residues" evidence="5">
    <location>
        <begin position="161"/>
        <end position="175"/>
    </location>
</feature>
<dbReference type="Gene3D" id="3.30.420.610">
    <property type="entry name" value="LOTUS domain-like"/>
    <property type="match status" value="2"/>
</dbReference>
<dbReference type="AlphaFoldDB" id="A0A0L0BW13"/>
<reference evidence="7 8" key="1">
    <citation type="journal article" date="2015" name="Nat. Commun.">
        <title>Lucilia cuprina genome unlocks parasitic fly biology to underpin future interventions.</title>
        <authorList>
            <person name="Anstead C.A."/>
            <person name="Korhonen P.K."/>
            <person name="Young N.D."/>
            <person name="Hall R.S."/>
            <person name="Jex A.R."/>
            <person name="Murali S.C."/>
            <person name="Hughes D.S."/>
            <person name="Lee S.F."/>
            <person name="Perry T."/>
            <person name="Stroehlein A.J."/>
            <person name="Ansell B.R."/>
            <person name="Breugelmans B."/>
            <person name="Hofmann A."/>
            <person name="Qu J."/>
            <person name="Dugan S."/>
            <person name="Lee S.L."/>
            <person name="Chao H."/>
            <person name="Dinh H."/>
            <person name="Han Y."/>
            <person name="Doddapaneni H.V."/>
            <person name="Worley K.C."/>
            <person name="Muzny D.M."/>
            <person name="Ioannidis P."/>
            <person name="Waterhouse R.M."/>
            <person name="Zdobnov E.M."/>
            <person name="James P.J."/>
            <person name="Bagnall N.H."/>
            <person name="Kotze A.C."/>
            <person name="Gibbs R.A."/>
            <person name="Richards S."/>
            <person name="Batterham P."/>
            <person name="Gasser R.B."/>
        </authorList>
    </citation>
    <scope>NUCLEOTIDE SEQUENCE [LARGE SCALE GENOMIC DNA]</scope>
    <source>
        <strain evidence="7 8">LS</strain>
        <tissue evidence="7">Full body</tissue>
    </source>
</reference>
<dbReference type="CDD" id="cd20379">
    <property type="entry name" value="Tudor_dTUD-like"/>
    <property type="match status" value="2"/>
</dbReference>
<evidence type="ECO:0000313" key="8">
    <source>
        <dbReference type="Proteomes" id="UP000037069"/>
    </source>
</evidence>
<keyword evidence="4" id="KW-0744">Spermatogenesis</keyword>
<feature type="region of interest" description="Disordered" evidence="5">
    <location>
        <begin position="93"/>
        <end position="180"/>
    </location>
</feature>
<organism evidence="7 8">
    <name type="scientific">Lucilia cuprina</name>
    <name type="common">Green bottle fly</name>
    <name type="synonym">Australian sheep blowfly</name>
    <dbReference type="NCBI Taxonomy" id="7375"/>
    <lineage>
        <taxon>Eukaryota</taxon>
        <taxon>Metazoa</taxon>
        <taxon>Ecdysozoa</taxon>
        <taxon>Arthropoda</taxon>
        <taxon>Hexapoda</taxon>
        <taxon>Insecta</taxon>
        <taxon>Pterygota</taxon>
        <taxon>Neoptera</taxon>
        <taxon>Endopterygota</taxon>
        <taxon>Diptera</taxon>
        <taxon>Brachycera</taxon>
        <taxon>Muscomorpha</taxon>
        <taxon>Oestroidea</taxon>
        <taxon>Calliphoridae</taxon>
        <taxon>Luciliinae</taxon>
        <taxon>Lucilia</taxon>
    </lineage>
</organism>
<dbReference type="InterPro" id="IPR035437">
    <property type="entry name" value="SNase_OB-fold_sf"/>
</dbReference>
<feature type="compositionally biased region" description="Polar residues" evidence="5">
    <location>
        <begin position="193"/>
        <end position="208"/>
    </location>
</feature>
<feature type="domain" description="HTH OST-type" evidence="6">
    <location>
        <begin position="12"/>
        <end position="84"/>
    </location>
</feature>
<feature type="compositionally biased region" description="Polar residues" evidence="5">
    <location>
        <begin position="998"/>
        <end position="1007"/>
    </location>
</feature>
<keyword evidence="4" id="KW-0221">Differentiation</keyword>
<sequence>FTMSNNSTKQQELKHIGSIVRALVTSRKPPCYLRDILREYPEVESKPLPFKSMGYKTAQELLEDTGEFIFNSYGNGDVIITAKYSKNSAHITSMVRGQKSSKSTRIAPVKAMKQPSRMPSRSNGFGDRNNNNYTNNRTTGSSSSTQQQRNYNNQPQNQTQSLQRQKSMGSTSNNPPAKDLREMLNSKKNLKTNLQQSKPNTTAQQSPLASKVIQPQQGKVQQQQQQKQSAGGPRPILGAAKQQQQQQPQNRESQNAADHKKTEVKSQPQQKPTNGPSTANNKKVENSSSASTLKPQQRLNAIQNNQQQQTQQQTKTNPAAAVVQQPQTLAVKTANVAASSSTQKPLTYNNVQGNSSFKAMEQMKSNAAGIQNRLKVHVKPEYQTQPITYNHQFSNAPPKIDYNAFPHHQFSNQPPKMDAIASIIQYCRSKNYPAPRFNVLKDKFSRGTYSCSVHINDIIFSTYPHEYETEYLAKEACAKRALEKTKMLEKKRPLPTCALTDTELLDKLYTELLNHPHGIFAKNLPETFETTFQQQLPDNWWALVQTSSLFTTETNLGKVIIFANKDADKDTLALCTGEATKTIQIDPIRLPWSDEYWNVFITHCTSTVEVWGRLFGQEYNVRFSALVNDIEAYMATKKERPVSIARKNIYLVHINECWHRVRVDELDKSKGSALCFFIDFGDADWLAVDQLHICETHFLRLPAQAVPFSLYGLEDFEGNPYARKCLDDLLPTKSLVGRIFTKESEFYDTNSKSHGKIQLVLFDTSTQEDLNLNHQLLNTICSETMVPEIKQSTVTNVIVTHITDQGDIYLQVNNAELKYVQKLLQQIVESKLNSDQHKISFEDLKRSNLFLICDDEDATNIKWYRAALTDSNIQPGSDSYEMYYVDNGRTKLTNISKIFLLDSLSMALSKFPAQAIKVRLHNIPDITANIVGRIRGLLPSDCEALVRLSVPGSTPPLVTIYTRLEGPGTLCTINDVIRIEHELEGCSDLLQGCALDETNTTNKSNQDVGKKLSHSTSGSSLASPTTPTSNPFIDVTRGLTLTKIPGSPQKSSDLPKLQNYAAIPKINEYFEVRITMSANPSNFTIQPYKDYPNLRGLMKELQEFCENSDEFIPTDMVEIGEAYAAKNPDGFFHRVTVVKKYGDMMHVSFCDFGDIATLDSSQLKTLPLKFRQLPKMAIQAKLYGIKAVNGDWTLDDCLFFRKLTVGKTFVSVIKDIKYDKDCTPATPILELELIDVTTDDDILIHELLLNEKRAINE</sequence>
<dbReference type="OMA" id="VEIREGW"/>
<dbReference type="CDD" id="cd09972">
    <property type="entry name" value="LOTUS_TDRD_OSKAR"/>
    <property type="match status" value="1"/>
</dbReference>
<dbReference type="InterPro" id="IPR050621">
    <property type="entry name" value="Tudor_domain_containing"/>
</dbReference>
<comment type="subcellular location">
    <subcellularLocation>
        <location evidence="1">Cytoplasm</location>
    </subcellularLocation>
</comment>
<feature type="compositionally biased region" description="Polar residues" evidence="5">
    <location>
        <begin position="265"/>
        <end position="293"/>
    </location>
</feature>
<feature type="compositionally biased region" description="Low complexity" evidence="5">
    <location>
        <begin position="214"/>
        <end position="228"/>
    </location>
</feature>
<name>A0A0L0BW13_LUCCU</name>
<evidence type="ECO:0000256" key="2">
    <source>
        <dbReference type="ARBA" id="ARBA00022490"/>
    </source>
</evidence>
<dbReference type="PANTHER" id="PTHR22948">
    <property type="entry name" value="TUDOR DOMAIN CONTAINING PROTEIN"/>
    <property type="match status" value="1"/>
</dbReference>
<dbReference type="InterPro" id="IPR025605">
    <property type="entry name" value="OST-HTH/LOTUS_dom"/>
</dbReference>
<dbReference type="GO" id="GO:0030154">
    <property type="term" value="P:cell differentiation"/>
    <property type="evidence" value="ECO:0007669"/>
    <property type="project" value="UniProtKB-ARBA"/>
</dbReference>
<dbReference type="OrthoDB" id="10034606at2759"/>
<dbReference type="Gene3D" id="2.30.30.140">
    <property type="match status" value="3"/>
</dbReference>
<keyword evidence="8" id="KW-1185">Reference proteome</keyword>
<dbReference type="InterPro" id="IPR041966">
    <property type="entry name" value="LOTUS-like"/>
</dbReference>
<dbReference type="SUPFAM" id="SSF54768">
    <property type="entry name" value="dsRNA-binding domain-like"/>
    <property type="match status" value="1"/>
</dbReference>
<dbReference type="Proteomes" id="UP000037069">
    <property type="component" value="Unassembled WGS sequence"/>
</dbReference>
<keyword evidence="3" id="KW-0677">Repeat</keyword>
<accession>A0A0L0BW13</accession>
<dbReference type="SUPFAM" id="SSF63748">
    <property type="entry name" value="Tudor/PWWP/MBT"/>
    <property type="match status" value="3"/>
</dbReference>
<dbReference type="PROSITE" id="PS51644">
    <property type="entry name" value="HTH_OST"/>
    <property type="match status" value="1"/>
</dbReference>
<dbReference type="PANTHER" id="PTHR22948:SF76">
    <property type="entry name" value="FI20010P1-RELATED"/>
    <property type="match status" value="1"/>
</dbReference>
<comment type="caution">
    <text evidence="7">The sequence shown here is derived from an EMBL/GenBank/DDBJ whole genome shotgun (WGS) entry which is preliminary data.</text>
</comment>
<evidence type="ECO:0000256" key="5">
    <source>
        <dbReference type="SAM" id="MobiDB-lite"/>
    </source>
</evidence>